<dbReference type="PANTHER" id="PTHR37841">
    <property type="entry name" value="GLR2918 PROTEIN"/>
    <property type="match status" value="1"/>
</dbReference>
<dbReference type="Proteomes" id="UP000059542">
    <property type="component" value="Chromosome"/>
</dbReference>
<evidence type="ECO:0000313" key="3">
    <source>
        <dbReference type="Proteomes" id="UP000059542"/>
    </source>
</evidence>
<reference evidence="2 3" key="1">
    <citation type="submission" date="2015-12" db="EMBL/GenBank/DDBJ databases">
        <authorList>
            <person name="Shamseldin A."/>
            <person name="Moawad H."/>
            <person name="Abd El-Rahim W.M."/>
            <person name="Sadowsky M.J."/>
        </authorList>
    </citation>
    <scope>NUCLEOTIDE SEQUENCE [LARGE SCALE GENOMIC DNA]</scope>
    <source>
        <strain evidence="2 3">DG5B</strain>
    </source>
</reference>
<dbReference type="InterPro" id="IPR032774">
    <property type="entry name" value="WG_beta_rep"/>
</dbReference>
<dbReference type="KEGG" id="hyg:AUC43_12410"/>
<dbReference type="PANTHER" id="PTHR37841:SF1">
    <property type="entry name" value="DUF3298 DOMAIN-CONTAINING PROTEIN"/>
    <property type="match status" value="1"/>
</dbReference>
<feature type="region of interest" description="Disordered" evidence="1">
    <location>
        <begin position="340"/>
        <end position="364"/>
    </location>
</feature>
<gene>
    <name evidence="2" type="ORF">AUC43_12410</name>
</gene>
<dbReference type="Pfam" id="PF14903">
    <property type="entry name" value="WG_beta_rep"/>
    <property type="match status" value="2"/>
</dbReference>
<evidence type="ECO:0000256" key="1">
    <source>
        <dbReference type="SAM" id="MobiDB-lite"/>
    </source>
</evidence>
<organism evidence="2 3">
    <name type="scientific">Hymenobacter sedentarius</name>
    <dbReference type="NCBI Taxonomy" id="1411621"/>
    <lineage>
        <taxon>Bacteria</taxon>
        <taxon>Pseudomonadati</taxon>
        <taxon>Bacteroidota</taxon>
        <taxon>Cytophagia</taxon>
        <taxon>Cytophagales</taxon>
        <taxon>Hymenobacteraceae</taxon>
        <taxon>Hymenobacter</taxon>
    </lineage>
</organism>
<protein>
    <recommendedName>
        <fullName evidence="4">WG repeat-containing protein</fullName>
    </recommendedName>
</protein>
<dbReference type="EMBL" id="CP013909">
    <property type="protein sequence ID" value="ALW85826.1"/>
    <property type="molecule type" value="Genomic_DNA"/>
</dbReference>
<feature type="compositionally biased region" description="Acidic residues" evidence="1">
    <location>
        <begin position="175"/>
        <end position="185"/>
    </location>
</feature>
<proteinExistence type="predicted"/>
<dbReference type="STRING" id="1411621.AUC43_12410"/>
<name>A0A0U4C461_9BACT</name>
<dbReference type="AlphaFoldDB" id="A0A0U4C461"/>
<feature type="region of interest" description="Disordered" evidence="1">
    <location>
        <begin position="170"/>
        <end position="199"/>
    </location>
</feature>
<evidence type="ECO:0008006" key="4">
    <source>
        <dbReference type="Google" id="ProtNLM"/>
    </source>
</evidence>
<keyword evidence="3" id="KW-1185">Reference proteome</keyword>
<accession>A0A0U4C461</accession>
<sequence>MLGNLAVANAESGPLDAVVMRPHGITLLVFVPRGGRLSIPALGYGSWLLDGAPLACGGEFDNPFEQFIQQRMALETWLSSRLSPEQANLRFISGIVVFGGPVTFGPDVEPSLNSAAANGFQLLTNPAELPRRLRQLASPEIDLSEEDLAEWAATLAPAHPPIENAFAHPASQEKELEEAHDEEIEPAGQPEPQLTDSSKPANFLSQKARELWGWLGANDIPDDVPYGYSSDALAARSEEKERLEQIRLQMQADVAAQLQAMEARETERERSIAQLRTALAQAPAVAPEAEALEARLAAENREKAAMEAAMQASRAESASRNQELDAKIQQLSQLIERLSAQPAAEPASPPPPTAAGPPAAAAAMVPPKPRGINLSALRPALVATASPWFRQLRVWRRRLPRLTVVAGVVAIGGVGVWGLSHVGSTPPVPYQENGKWGFADGKGQPVIPAQFTSASPFQGGRAVVARDHSYGFVDEAGKEVVPPAYDALNAYAGGYARARVGDAYTFIDEDGEEFGNYYFNARDFAGGRAAVLDHRGWYYITGPTEPTKPVIFLEAHSFADGLARVKLPDGYTFITPDYLDDPSEGTAPFGRYEQAADFVDGQARVTQKGRSFLIDRRGEEVK</sequence>
<evidence type="ECO:0000313" key="2">
    <source>
        <dbReference type="EMBL" id="ALW85826.1"/>
    </source>
</evidence>